<keyword evidence="1 2" id="KW-0238">DNA-binding</keyword>
<dbReference type="Proteomes" id="UP000194968">
    <property type="component" value="Unassembled WGS sequence"/>
</dbReference>
<protein>
    <recommendedName>
        <fullName evidence="6">Single-stranded DNA-binding protein</fullName>
    </recommendedName>
</protein>
<dbReference type="Pfam" id="PF00436">
    <property type="entry name" value="SSB"/>
    <property type="match status" value="1"/>
</dbReference>
<reference evidence="4 5" key="1">
    <citation type="submission" date="2017-03" db="EMBL/GenBank/DDBJ databases">
        <title>Comparative genomics of honeybee gut symbionts reveal geographically distinct and subgroup specific antibiotic resistance.</title>
        <authorList>
            <person name="Ludvigsen J."/>
            <person name="Porcellato D."/>
            <person name="Labee-Lund T.M."/>
            <person name="Amdam G.V."/>
            <person name="Rudi K."/>
        </authorList>
    </citation>
    <scope>NUCLEOTIDE SEQUENCE [LARGE SCALE GENOMIC DNA]</scope>
    <source>
        <strain evidence="4 5">A-4-12</strain>
    </source>
</reference>
<dbReference type="InterPro" id="IPR012340">
    <property type="entry name" value="NA-bd_OB-fold"/>
</dbReference>
<evidence type="ECO:0008006" key="6">
    <source>
        <dbReference type="Google" id="ProtNLM"/>
    </source>
</evidence>
<dbReference type="OrthoDB" id="9809878at2"/>
<evidence type="ECO:0000256" key="3">
    <source>
        <dbReference type="SAM" id="MobiDB-lite"/>
    </source>
</evidence>
<dbReference type="SUPFAM" id="SSF50249">
    <property type="entry name" value="Nucleic acid-binding proteins"/>
    <property type="match status" value="1"/>
</dbReference>
<evidence type="ECO:0000256" key="1">
    <source>
        <dbReference type="ARBA" id="ARBA00023125"/>
    </source>
</evidence>
<comment type="caution">
    <text evidence="4">The sequence shown here is derived from an EMBL/GenBank/DDBJ whole genome shotgun (WGS) entry which is preliminary data.</text>
</comment>
<evidence type="ECO:0000313" key="5">
    <source>
        <dbReference type="Proteomes" id="UP000194968"/>
    </source>
</evidence>
<dbReference type="InterPro" id="IPR000424">
    <property type="entry name" value="Primosome_PriB/ssb"/>
</dbReference>
<proteinExistence type="predicted"/>
<dbReference type="EMBL" id="NASK01000080">
    <property type="protein sequence ID" value="OTQ51195.1"/>
    <property type="molecule type" value="Genomic_DNA"/>
</dbReference>
<evidence type="ECO:0000256" key="2">
    <source>
        <dbReference type="PROSITE-ProRule" id="PRU00252"/>
    </source>
</evidence>
<dbReference type="Gene3D" id="2.40.50.140">
    <property type="entry name" value="Nucleic acid-binding proteins"/>
    <property type="match status" value="1"/>
</dbReference>
<organism evidence="4 5">
    <name type="scientific">Gilliamella apis</name>
    <dbReference type="NCBI Taxonomy" id="1970738"/>
    <lineage>
        <taxon>Bacteria</taxon>
        <taxon>Pseudomonadati</taxon>
        <taxon>Pseudomonadota</taxon>
        <taxon>Gammaproteobacteria</taxon>
        <taxon>Orbales</taxon>
        <taxon>Orbaceae</taxon>
        <taxon>Gilliamella</taxon>
    </lineage>
</organism>
<gene>
    <name evidence="4" type="ORF">B6D06_03030</name>
</gene>
<dbReference type="PROSITE" id="PS50935">
    <property type="entry name" value="SSB"/>
    <property type="match status" value="1"/>
</dbReference>
<name>A0A242NW00_9GAMM</name>
<dbReference type="AlphaFoldDB" id="A0A242NW00"/>
<dbReference type="CDD" id="cd04496">
    <property type="entry name" value="SSB_OBF"/>
    <property type="match status" value="1"/>
</dbReference>
<evidence type="ECO:0000313" key="4">
    <source>
        <dbReference type="EMBL" id="OTQ51195.1"/>
    </source>
</evidence>
<dbReference type="GO" id="GO:0003697">
    <property type="term" value="F:single-stranded DNA binding"/>
    <property type="evidence" value="ECO:0007669"/>
    <property type="project" value="InterPro"/>
</dbReference>
<accession>A0A242NW00</accession>
<sequence>MNTTECRTRAFGANAELLYTQQGTAIGEFNLPVKQGYGENQKTSCIKCVLWGKVAEAYAPNIKKGDLLVVSGEFYVEEWVSDSGKRLQPTIIVNQIQLAKKSGDKQGQAAPTQPKATEPPVDFDNDLNIPF</sequence>
<feature type="region of interest" description="Disordered" evidence="3">
    <location>
        <begin position="102"/>
        <end position="131"/>
    </location>
</feature>